<evidence type="ECO:0000259" key="3">
    <source>
        <dbReference type="Pfam" id="PF13947"/>
    </source>
</evidence>
<evidence type="ECO:0000256" key="2">
    <source>
        <dbReference type="ARBA" id="ARBA00022729"/>
    </source>
</evidence>
<proteinExistence type="predicted"/>
<dbReference type="AlphaFoldDB" id="A0A0D6R9S0"/>
<dbReference type="InterPro" id="IPR025287">
    <property type="entry name" value="WAK_GUB"/>
</dbReference>
<feature type="domain" description="Wall-associated receptor kinase galacturonan-binding" evidence="3">
    <location>
        <begin position="38"/>
        <end position="96"/>
    </location>
</feature>
<name>A0A0D6R9S0_ARACU</name>
<keyword evidence="2" id="KW-0732">Signal</keyword>
<dbReference type="GO" id="GO:0030247">
    <property type="term" value="F:polysaccharide binding"/>
    <property type="evidence" value="ECO:0007669"/>
    <property type="project" value="InterPro"/>
</dbReference>
<dbReference type="GO" id="GO:0016020">
    <property type="term" value="C:membrane"/>
    <property type="evidence" value="ECO:0007669"/>
    <property type="project" value="UniProtKB-SubCell"/>
</dbReference>
<evidence type="ECO:0000256" key="1">
    <source>
        <dbReference type="ARBA" id="ARBA00004167"/>
    </source>
</evidence>
<dbReference type="PANTHER" id="PTHR33355:SF3">
    <property type="entry name" value="WALL-ASSOCIATED RECEPTOR KINASE GALACTURONAN-BINDING PROTEIN"/>
    <property type="match status" value="1"/>
</dbReference>
<accession>A0A0D6R9S0</accession>
<organism evidence="4">
    <name type="scientific">Araucaria cunninghamii</name>
    <name type="common">Hoop pine</name>
    <name type="synonym">Moreton Bay pine</name>
    <dbReference type="NCBI Taxonomy" id="56994"/>
    <lineage>
        <taxon>Eukaryota</taxon>
        <taxon>Viridiplantae</taxon>
        <taxon>Streptophyta</taxon>
        <taxon>Embryophyta</taxon>
        <taxon>Tracheophyta</taxon>
        <taxon>Spermatophyta</taxon>
        <taxon>Pinopsida</taxon>
        <taxon>Pinidae</taxon>
        <taxon>Conifers II</taxon>
        <taxon>Araucariales</taxon>
        <taxon>Araucariaceae</taxon>
        <taxon>Araucaria</taxon>
    </lineage>
</organism>
<protein>
    <recommendedName>
        <fullName evidence="3">Wall-associated receptor kinase galacturonan-binding domain-containing protein</fullName>
    </recommendedName>
</protein>
<dbReference type="PANTHER" id="PTHR33355">
    <property type="entry name" value="WALL-ASSOCIATED RECEPTOR KINASE CARBOXY-TERMINAL PROTEIN-RELATED"/>
    <property type="match status" value="1"/>
</dbReference>
<dbReference type="EMBL" id="GCKF01020008">
    <property type="protein sequence ID" value="JAG98685.1"/>
    <property type="molecule type" value="Transcribed_RNA"/>
</dbReference>
<evidence type="ECO:0000313" key="4">
    <source>
        <dbReference type="EMBL" id="JAG98685.1"/>
    </source>
</evidence>
<reference evidence="4" key="1">
    <citation type="submission" date="2015-03" db="EMBL/GenBank/DDBJ databases">
        <title>A transcriptome of Araucaria cunninghamii, an australian fine timber species.</title>
        <authorList>
            <person name="Jing Yi C.J.Y."/>
            <person name="Yin San L.Y.S."/>
            <person name="Abdul Karim S.S."/>
            <person name="Wan Azmi N.N."/>
            <person name="Hercus R.R."/>
            <person name="Croft L.L."/>
        </authorList>
    </citation>
    <scope>NUCLEOTIDE SEQUENCE</scope>
    <source>
        <strain evidence="4">MI0301</strain>
        <tissue evidence="4">Leaf</tissue>
    </source>
</reference>
<dbReference type="Pfam" id="PF13947">
    <property type="entry name" value="GUB_WAK_bind"/>
    <property type="match status" value="1"/>
</dbReference>
<sequence>MVKTFLLAEGLRGFWKMLAITMAVVVMTMSRGEAARPCRTFCGNVTVDYPFGVEEGCGHPEYRDLLFCINNVMMMSLASGSYQVLNIDYGFHLLNVFDPKMSTCHSMHGNSEGFVVEQTRSRYLQPTVDNAFLLLGCSKTSPLFEGFPDRHLPCQNVSGMGCDAFYECPAWAGLGQQSKRRKPPPCCAIPYTAIGPLNLTELHCYSYSSAYASAPLHNQKPADWSYGVQLSFQMPSDSDFCRRCKASTGVCGYAVDAPNANDQICLCDGWNSTSTCDAGNVSSGQVSPIYRTTLFASVFAGIMLVFSGI</sequence>
<comment type="subcellular location">
    <subcellularLocation>
        <location evidence="1">Membrane</location>
        <topology evidence="1">Single-pass membrane protein</topology>
    </subcellularLocation>
</comment>